<dbReference type="InterPro" id="IPR027417">
    <property type="entry name" value="P-loop_NTPase"/>
</dbReference>
<dbReference type="AlphaFoldDB" id="A0A9E7C0R3"/>
<dbReference type="PANTHER" id="PTHR30580">
    <property type="entry name" value="PRIMOSOMAL PROTEIN N"/>
    <property type="match status" value="1"/>
</dbReference>
<dbReference type="Gene3D" id="3.40.1440.60">
    <property type="entry name" value="PriA, 3(prime) DNA-binding domain"/>
    <property type="match status" value="1"/>
</dbReference>
<evidence type="ECO:0000313" key="15">
    <source>
        <dbReference type="Proteomes" id="UP001162834"/>
    </source>
</evidence>
<dbReference type="InterPro" id="IPR042115">
    <property type="entry name" value="PriA_3primeBD_sf"/>
</dbReference>
<dbReference type="GO" id="GO:0003677">
    <property type="term" value="F:DNA binding"/>
    <property type="evidence" value="ECO:0007669"/>
    <property type="project" value="UniProtKB-UniRule"/>
</dbReference>
<dbReference type="GO" id="GO:0016787">
    <property type="term" value="F:hydrolase activity"/>
    <property type="evidence" value="ECO:0007669"/>
    <property type="project" value="UniProtKB-KW"/>
</dbReference>
<keyword evidence="2 12" id="KW-0235">DNA replication</keyword>
<dbReference type="SUPFAM" id="SSF52540">
    <property type="entry name" value="P-loop containing nucleoside triphosphate hydrolases"/>
    <property type="match status" value="1"/>
</dbReference>
<dbReference type="GO" id="GO:0006302">
    <property type="term" value="P:double-strand break repair"/>
    <property type="evidence" value="ECO:0007669"/>
    <property type="project" value="InterPro"/>
</dbReference>
<dbReference type="GO" id="GO:0006310">
    <property type="term" value="P:DNA recombination"/>
    <property type="evidence" value="ECO:0007669"/>
    <property type="project" value="InterPro"/>
</dbReference>
<accession>A0A9E7C0R3</accession>
<dbReference type="GO" id="GO:0006270">
    <property type="term" value="P:DNA replication initiation"/>
    <property type="evidence" value="ECO:0007669"/>
    <property type="project" value="TreeGrafter"/>
</dbReference>
<feature type="binding site" evidence="12">
    <location>
        <position position="429"/>
    </location>
    <ligand>
        <name>Zn(2+)</name>
        <dbReference type="ChEBI" id="CHEBI:29105"/>
        <label>2</label>
    </ligand>
</feature>
<keyword evidence="10 12" id="KW-0413">Isomerase</keyword>
<dbReference type="PROSITE" id="PS51192">
    <property type="entry name" value="HELICASE_ATP_BIND_1"/>
    <property type="match status" value="1"/>
</dbReference>
<proteinExistence type="inferred from homology"/>
<comment type="cofactor">
    <cofactor evidence="12">
        <name>Zn(2+)</name>
        <dbReference type="ChEBI" id="CHEBI:29105"/>
    </cofactor>
    <text evidence="12">Binds 2 zinc ions per subunit.</text>
</comment>
<dbReference type="HAMAP" id="MF_00983">
    <property type="entry name" value="PriA"/>
    <property type="match status" value="1"/>
</dbReference>
<evidence type="ECO:0000256" key="4">
    <source>
        <dbReference type="ARBA" id="ARBA00022741"/>
    </source>
</evidence>
<dbReference type="GO" id="GO:0005524">
    <property type="term" value="F:ATP binding"/>
    <property type="evidence" value="ECO:0007669"/>
    <property type="project" value="UniProtKB-UniRule"/>
</dbReference>
<dbReference type="Pfam" id="PF18074">
    <property type="entry name" value="PriA_C"/>
    <property type="match status" value="1"/>
</dbReference>
<feature type="domain" description="Helicase ATP-binding" evidence="13">
    <location>
        <begin position="192"/>
        <end position="354"/>
    </location>
</feature>
<comment type="subunit">
    <text evidence="12">Component of the replication restart primosome.</text>
</comment>
<comment type="function">
    <text evidence="12">Initiates the restart of stalled replication forks, which reloads the replicative helicase on sites other than the origin of replication. Recognizes and binds to abandoned replication forks and remodels them to uncover a helicase loading site. Promotes assembly of the primosome at these replication forks.</text>
</comment>
<dbReference type="GO" id="GO:1990077">
    <property type="term" value="C:primosome complex"/>
    <property type="evidence" value="ECO:0007669"/>
    <property type="project" value="UniProtKB-UniRule"/>
</dbReference>
<dbReference type="InterPro" id="IPR011545">
    <property type="entry name" value="DEAD/DEAH_box_helicase_dom"/>
</dbReference>
<evidence type="ECO:0000256" key="1">
    <source>
        <dbReference type="ARBA" id="ARBA00022515"/>
    </source>
</evidence>
<dbReference type="InterPro" id="IPR014001">
    <property type="entry name" value="Helicase_ATP-bd"/>
</dbReference>
<keyword evidence="6 12" id="KW-0347">Helicase</keyword>
<evidence type="ECO:0000256" key="5">
    <source>
        <dbReference type="ARBA" id="ARBA00022801"/>
    </source>
</evidence>
<organism evidence="14 15">
    <name type="scientific">Capillimicrobium parvum</name>
    <dbReference type="NCBI Taxonomy" id="2884022"/>
    <lineage>
        <taxon>Bacteria</taxon>
        <taxon>Bacillati</taxon>
        <taxon>Actinomycetota</taxon>
        <taxon>Thermoleophilia</taxon>
        <taxon>Solirubrobacterales</taxon>
        <taxon>Capillimicrobiaceae</taxon>
        <taxon>Capillimicrobium</taxon>
    </lineage>
</organism>
<dbReference type="InterPro" id="IPR041236">
    <property type="entry name" value="PriA_C"/>
</dbReference>
<keyword evidence="15" id="KW-1185">Reference proteome</keyword>
<dbReference type="GO" id="GO:0006269">
    <property type="term" value="P:DNA replication, synthesis of primer"/>
    <property type="evidence" value="ECO:0007669"/>
    <property type="project" value="UniProtKB-KW"/>
</dbReference>
<evidence type="ECO:0000256" key="9">
    <source>
        <dbReference type="ARBA" id="ARBA00023125"/>
    </source>
</evidence>
<keyword evidence="8 12" id="KW-0067">ATP-binding</keyword>
<dbReference type="InterPro" id="IPR040498">
    <property type="entry name" value="PriA_CRR"/>
</dbReference>
<keyword evidence="4 12" id="KW-0547">Nucleotide-binding</keyword>
<dbReference type="SMART" id="SM00487">
    <property type="entry name" value="DEXDc"/>
    <property type="match status" value="1"/>
</dbReference>
<dbReference type="Pfam" id="PF00270">
    <property type="entry name" value="DEAD"/>
    <property type="match status" value="1"/>
</dbReference>
<evidence type="ECO:0000256" key="12">
    <source>
        <dbReference type="HAMAP-Rule" id="MF_00983"/>
    </source>
</evidence>
<evidence type="ECO:0000256" key="7">
    <source>
        <dbReference type="ARBA" id="ARBA00022833"/>
    </source>
</evidence>
<keyword evidence="7 12" id="KW-0862">Zinc</keyword>
<evidence type="ECO:0000256" key="6">
    <source>
        <dbReference type="ARBA" id="ARBA00022806"/>
    </source>
</evidence>
<dbReference type="InterPro" id="IPR005259">
    <property type="entry name" value="PriA"/>
</dbReference>
<evidence type="ECO:0000313" key="14">
    <source>
        <dbReference type="EMBL" id="UGS35802.1"/>
    </source>
</evidence>
<evidence type="ECO:0000256" key="3">
    <source>
        <dbReference type="ARBA" id="ARBA00022723"/>
    </source>
</evidence>
<feature type="binding site" evidence="12">
    <location>
        <position position="442"/>
    </location>
    <ligand>
        <name>Zn(2+)</name>
        <dbReference type="ChEBI" id="CHEBI:29105"/>
        <label>1</label>
    </ligand>
</feature>
<evidence type="ECO:0000256" key="11">
    <source>
        <dbReference type="ARBA" id="ARBA00048988"/>
    </source>
</evidence>
<comment type="catalytic activity">
    <reaction evidence="12">
        <text>Couples ATP hydrolysis with the unwinding of duplex DNA by translocating in the 3'-5' direction.</text>
        <dbReference type="EC" id="5.6.2.4"/>
    </reaction>
</comment>
<dbReference type="SMART" id="SM00490">
    <property type="entry name" value="HELICc"/>
    <property type="match status" value="1"/>
</dbReference>
<keyword evidence="5 12" id="KW-0378">Hydrolase</keyword>
<feature type="binding site" evidence="12">
    <location>
        <position position="405"/>
    </location>
    <ligand>
        <name>Zn(2+)</name>
        <dbReference type="ChEBI" id="CHEBI:29105"/>
        <label>1</label>
    </ligand>
</feature>
<evidence type="ECO:0000256" key="10">
    <source>
        <dbReference type="ARBA" id="ARBA00023235"/>
    </source>
</evidence>
<dbReference type="FunFam" id="3.40.50.300:FF:000489">
    <property type="entry name" value="Primosome assembly protein PriA"/>
    <property type="match status" value="1"/>
</dbReference>
<dbReference type="InterPro" id="IPR001650">
    <property type="entry name" value="Helicase_C-like"/>
</dbReference>
<keyword evidence="3 12" id="KW-0479">Metal-binding</keyword>
<feature type="binding site" evidence="12">
    <location>
        <position position="445"/>
    </location>
    <ligand>
        <name>Zn(2+)</name>
        <dbReference type="ChEBI" id="CHEBI:29105"/>
        <label>1</label>
    </ligand>
</feature>
<feature type="binding site" evidence="12">
    <location>
        <position position="432"/>
    </location>
    <ligand>
        <name>Zn(2+)</name>
        <dbReference type="ChEBI" id="CHEBI:29105"/>
        <label>2</label>
    </ligand>
</feature>
<dbReference type="GO" id="GO:0008270">
    <property type="term" value="F:zinc ion binding"/>
    <property type="evidence" value="ECO:0007669"/>
    <property type="project" value="UniProtKB-UniRule"/>
</dbReference>
<feature type="binding site" evidence="12">
    <location>
        <position position="402"/>
    </location>
    <ligand>
        <name>Zn(2+)</name>
        <dbReference type="ChEBI" id="CHEBI:29105"/>
        <label>1</label>
    </ligand>
</feature>
<dbReference type="GO" id="GO:0043138">
    <property type="term" value="F:3'-5' DNA helicase activity"/>
    <property type="evidence" value="ECO:0007669"/>
    <property type="project" value="UniProtKB-EC"/>
</dbReference>
<dbReference type="PANTHER" id="PTHR30580:SF0">
    <property type="entry name" value="PRIMOSOMAL PROTEIN N"/>
    <property type="match status" value="1"/>
</dbReference>
<evidence type="ECO:0000256" key="8">
    <source>
        <dbReference type="ARBA" id="ARBA00022840"/>
    </source>
</evidence>
<keyword evidence="1 12" id="KW-0639">Primosome</keyword>
<dbReference type="RefSeq" id="WP_259315485.1">
    <property type="nucleotide sequence ID" value="NZ_CP087164.1"/>
</dbReference>
<evidence type="ECO:0000259" key="13">
    <source>
        <dbReference type="PROSITE" id="PS51192"/>
    </source>
</evidence>
<gene>
    <name evidence="14" type="primary">priA_1</name>
    <name evidence="12" type="synonym">priA</name>
    <name evidence="14" type="ORF">DSM104329_02198</name>
</gene>
<protein>
    <recommendedName>
        <fullName evidence="12">Replication restart protein PriA</fullName>
    </recommendedName>
    <alternativeName>
        <fullName evidence="12">ATP-dependent DNA helicase PriA</fullName>
        <ecNumber evidence="12">5.6.2.4</ecNumber>
    </alternativeName>
    <alternativeName>
        <fullName evidence="12">DNA 3'-5' helicase PriA</fullName>
    </alternativeName>
</protein>
<dbReference type="EC" id="5.6.2.4" evidence="12"/>
<dbReference type="Pfam" id="PF18319">
    <property type="entry name" value="Zn_ribbon_PriA"/>
    <property type="match status" value="1"/>
</dbReference>
<comment type="catalytic activity">
    <reaction evidence="11 12">
        <text>ATP + H2O = ADP + phosphate + H(+)</text>
        <dbReference type="Rhea" id="RHEA:13065"/>
        <dbReference type="ChEBI" id="CHEBI:15377"/>
        <dbReference type="ChEBI" id="CHEBI:15378"/>
        <dbReference type="ChEBI" id="CHEBI:30616"/>
        <dbReference type="ChEBI" id="CHEBI:43474"/>
        <dbReference type="ChEBI" id="CHEBI:456216"/>
        <dbReference type="EC" id="5.6.2.4"/>
    </reaction>
</comment>
<evidence type="ECO:0000256" key="2">
    <source>
        <dbReference type="ARBA" id="ARBA00022705"/>
    </source>
</evidence>
<dbReference type="Proteomes" id="UP001162834">
    <property type="component" value="Chromosome"/>
</dbReference>
<feature type="binding site" evidence="12">
    <location>
        <position position="414"/>
    </location>
    <ligand>
        <name>Zn(2+)</name>
        <dbReference type="ChEBI" id="CHEBI:29105"/>
        <label>2</label>
    </ligand>
</feature>
<comment type="similarity">
    <text evidence="12">Belongs to the helicase family. PriA subfamily.</text>
</comment>
<keyword evidence="9 12" id="KW-0238">DNA-binding</keyword>
<dbReference type="InterPro" id="IPR041222">
    <property type="entry name" value="PriA_3primeBD"/>
</dbReference>
<dbReference type="EMBL" id="CP087164">
    <property type="protein sequence ID" value="UGS35802.1"/>
    <property type="molecule type" value="Genomic_DNA"/>
</dbReference>
<name>A0A9E7C0R3_9ACTN</name>
<dbReference type="Gene3D" id="3.40.50.300">
    <property type="entry name" value="P-loop containing nucleotide triphosphate hydrolases"/>
    <property type="match status" value="2"/>
</dbReference>
<reference evidence="14" key="1">
    <citation type="journal article" date="2022" name="Int. J. Syst. Evol. Microbiol.">
        <title>Pseudomonas aegrilactucae sp. nov. and Pseudomonas morbosilactucae sp. nov., pathogens causing bacterial rot of lettuce in Japan.</title>
        <authorList>
            <person name="Sawada H."/>
            <person name="Fujikawa T."/>
            <person name="Satou M."/>
        </authorList>
    </citation>
    <scope>NUCLEOTIDE SEQUENCE</scope>
    <source>
        <strain evidence="14">0166_1</strain>
    </source>
</reference>
<feature type="binding site" evidence="12">
    <location>
        <position position="411"/>
    </location>
    <ligand>
        <name>Zn(2+)</name>
        <dbReference type="ChEBI" id="CHEBI:29105"/>
        <label>2</label>
    </ligand>
</feature>
<dbReference type="KEGG" id="sbae:DSM104329_02198"/>
<dbReference type="Pfam" id="PF17764">
    <property type="entry name" value="PriA_3primeBD"/>
    <property type="match status" value="1"/>
</dbReference>
<dbReference type="NCBIfam" id="TIGR00595">
    <property type="entry name" value="priA"/>
    <property type="match status" value="1"/>
</dbReference>
<sequence length="675" mass="72763">MSRIARVEPLTTARALRGPFDYLRPDGAEIGSLLVVPFGRRDVTGVVTGLADRSEVAEDRLMPARRVLPHSVPPELVELAEWMAVEYCSTFARALGLMLPPSGTREKTALWAERNSAGAAEGVRLTDRQRELLASLPRLAGPDLAALRRLERRGLVRLALRAQRRAPEHAQVGARRPQPALTAAQAAALRDIEAAAPGERLLLHGVTGSGKTEVYLRAVGACLERGEGAIVLVPEIALTPQIVSRFAERFGDTVAVLHSALGAGERHDEWLRLRRGQARVCVGPRSAVFAPIDRLGLIVIDEEHDSSYKHEGDPRYDARLVAERRGCRVVAGSATPRPESYHAMRRIVLAERVDGQALPPVQVLDMREQRAALHPQTFSALLDAPKSIVLLNRRGWSNFLSCRTCGRAWGCPQCDVTLVLHRGGGYLACHHCGHRERVPDRCPDCGSVSVTRHGAGTERLESDLAGAGLRAFRLDADVARAGSVLRAFEAAGRGVLVGTQVVAKGHDFPDVTLGVVLDADATLRFPDFRAEERTFALVAQLAGRAGRGPGGGRVLVQTLAPDAESIRCAARHDADTFLAGELRRREALRYPPFSTLIRVVCSSERPGLALDLAGAIHARLPGALGPAPLFRLRGRERAQVVVKAADRRAAIAAVGAAVAAEHRRGAAISVDVDPQ</sequence>